<proteinExistence type="predicted"/>
<sequence length="157" mass="17989">MDCKEIEQLLERYWKCETSLEEEKVLRAFFSKDDIPVHLKRYRDLFLYQSEQQFVGLDDDFDRRVLARVEPVVVKAKRLTWMNRCFPLLKAAAVVVLFLSLGNMVQHFNVGADDGILLADTIGKQVSAPSVAISDEGSVEKVLADSLNKVERELLQK</sequence>
<keyword evidence="1" id="KW-1133">Transmembrane helix</keyword>
<accession>J9FFB9</accession>
<gene>
    <name evidence="2" type="ORF">EVA_18299</name>
</gene>
<name>J9FFB9_9ZZZZ</name>
<protein>
    <recommendedName>
        <fullName evidence="3">Pyruvate ferredoxin oxidoreductase</fullName>
    </recommendedName>
</protein>
<feature type="transmembrane region" description="Helical" evidence="1">
    <location>
        <begin position="85"/>
        <end position="105"/>
    </location>
</feature>
<evidence type="ECO:0008006" key="3">
    <source>
        <dbReference type="Google" id="ProtNLM"/>
    </source>
</evidence>
<comment type="caution">
    <text evidence="2">The sequence shown here is derived from an EMBL/GenBank/DDBJ whole genome shotgun (WGS) entry which is preliminary data.</text>
</comment>
<evidence type="ECO:0000256" key="1">
    <source>
        <dbReference type="SAM" id="Phobius"/>
    </source>
</evidence>
<evidence type="ECO:0000313" key="2">
    <source>
        <dbReference type="EMBL" id="EJW93586.1"/>
    </source>
</evidence>
<keyword evidence="1" id="KW-0812">Transmembrane</keyword>
<dbReference type="AlphaFoldDB" id="J9FFB9"/>
<organism evidence="2">
    <name type="scientific">gut metagenome</name>
    <dbReference type="NCBI Taxonomy" id="749906"/>
    <lineage>
        <taxon>unclassified sequences</taxon>
        <taxon>metagenomes</taxon>
        <taxon>organismal metagenomes</taxon>
    </lineage>
</organism>
<keyword evidence="1" id="KW-0472">Membrane</keyword>
<dbReference type="EMBL" id="AMCI01006883">
    <property type="protein sequence ID" value="EJW93586.1"/>
    <property type="molecule type" value="Genomic_DNA"/>
</dbReference>
<reference evidence="2" key="1">
    <citation type="journal article" date="2012" name="PLoS ONE">
        <title>Gene sets for utilization of primary and secondary nutrition supplies in the distal gut of endangered iberian lynx.</title>
        <authorList>
            <person name="Alcaide M."/>
            <person name="Messina E."/>
            <person name="Richter M."/>
            <person name="Bargiela R."/>
            <person name="Peplies J."/>
            <person name="Huws S.A."/>
            <person name="Newbold C.J."/>
            <person name="Golyshin P.N."/>
            <person name="Simon M.A."/>
            <person name="Lopez G."/>
            <person name="Yakimov M.M."/>
            <person name="Ferrer M."/>
        </authorList>
    </citation>
    <scope>NUCLEOTIDE SEQUENCE</scope>
</reference>